<keyword evidence="2 5" id="KW-0238">DNA-binding</keyword>
<dbReference type="InterPro" id="IPR017970">
    <property type="entry name" value="Homeobox_CS"/>
</dbReference>
<evidence type="ECO:0000256" key="3">
    <source>
        <dbReference type="ARBA" id="ARBA00023155"/>
    </source>
</evidence>
<dbReference type="SUPFAM" id="SSF46689">
    <property type="entry name" value="Homeodomain-like"/>
    <property type="match status" value="1"/>
</dbReference>
<dbReference type="GO" id="GO:0005634">
    <property type="term" value="C:nucleus"/>
    <property type="evidence" value="ECO:0007669"/>
    <property type="project" value="UniProtKB-SubCell"/>
</dbReference>
<proteinExistence type="predicted"/>
<dbReference type="InterPro" id="IPR009057">
    <property type="entry name" value="Homeodomain-like_sf"/>
</dbReference>
<organism evidence="9">
    <name type="scientific">Sipha flava</name>
    <name type="common">yellow sugarcane aphid</name>
    <dbReference type="NCBI Taxonomy" id="143950"/>
    <lineage>
        <taxon>Eukaryota</taxon>
        <taxon>Metazoa</taxon>
        <taxon>Ecdysozoa</taxon>
        <taxon>Arthropoda</taxon>
        <taxon>Hexapoda</taxon>
        <taxon>Insecta</taxon>
        <taxon>Pterygota</taxon>
        <taxon>Neoptera</taxon>
        <taxon>Paraneoptera</taxon>
        <taxon>Hemiptera</taxon>
        <taxon>Sternorrhyncha</taxon>
        <taxon>Aphidomorpha</taxon>
        <taxon>Aphidoidea</taxon>
        <taxon>Aphididae</taxon>
        <taxon>Sipha</taxon>
    </lineage>
</organism>
<feature type="region of interest" description="Disordered" evidence="7">
    <location>
        <begin position="15"/>
        <end position="79"/>
    </location>
</feature>
<feature type="domain" description="Homeobox" evidence="8">
    <location>
        <begin position="280"/>
        <end position="340"/>
    </location>
</feature>
<dbReference type="SMART" id="SM00389">
    <property type="entry name" value="HOX"/>
    <property type="match status" value="1"/>
</dbReference>
<protein>
    <submittedName>
        <fullName evidence="9">Homeobox protein GBX-1</fullName>
    </submittedName>
    <submittedName>
        <fullName evidence="11">Homeobox protein GBX-2</fullName>
    </submittedName>
</protein>
<evidence type="ECO:0000313" key="9">
    <source>
        <dbReference type="EMBL" id="MBY73983.1"/>
    </source>
</evidence>
<dbReference type="PROSITE" id="PS50071">
    <property type="entry name" value="HOMEOBOX_2"/>
    <property type="match status" value="1"/>
</dbReference>
<sequence length="429" mass="47437">MSRYRTAFQSFSIESLIGGRADDSGTSQDDKDDCGSVATTGRERSSPPSEEVLVARTTSSSAAHHHDWTDVSSGSPAFGTRDRRLSTLFSSMLDTAIQQRQRLVQPQPPQSPPLLPLHFDYFKAMQLQSAATAGKTFSPRALWPYLSEVVAFPHAAPPPPPPPACYLQPPPPLLPQPFGCADEAYEDDDHVSSCDVTSPIAGKSTGDLMCRHQDDEDDEEDEEDDDVDADEDGDDDMNETDAGDYDETTANPRFGKCINDTSEILHLRQNITELQPSIENKSRRRRTAFTSGQLLELEREFQAKKYLSLTERSEIANSLKLSEVQVKIWFQNRRAKWKRVKANLLSSACGEGQKTSNASSNSTRGRSKCPNGGGGSAAKIVVPIPVHVNRFVVRSRHQQLEKCASGFAHLRYDNDFKINSPLTSYTSIL</sequence>
<dbReference type="PROSITE" id="PS00027">
    <property type="entry name" value="HOMEOBOX_1"/>
    <property type="match status" value="1"/>
</dbReference>
<comment type="subcellular location">
    <subcellularLocation>
        <location evidence="1 5 6">Nucleus</location>
    </subcellularLocation>
</comment>
<evidence type="ECO:0000256" key="5">
    <source>
        <dbReference type="PROSITE-ProRule" id="PRU00108"/>
    </source>
</evidence>
<feature type="DNA-binding region" description="Homeobox" evidence="5">
    <location>
        <begin position="282"/>
        <end position="341"/>
    </location>
</feature>
<dbReference type="OrthoDB" id="6159439at2759"/>
<evidence type="ECO:0000313" key="11">
    <source>
        <dbReference type="RefSeq" id="XP_025421983.1"/>
    </source>
</evidence>
<dbReference type="EMBL" id="GGMS01004780">
    <property type="protein sequence ID" value="MBY73983.1"/>
    <property type="molecule type" value="Transcribed_RNA"/>
</dbReference>
<dbReference type="CDD" id="cd00086">
    <property type="entry name" value="homeodomain"/>
    <property type="match status" value="1"/>
</dbReference>
<evidence type="ECO:0000256" key="7">
    <source>
        <dbReference type="SAM" id="MobiDB-lite"/>
    </source>
</evidence>
<dbReference type="PANTHER" id="PTHR24334:SF0">
    <property type="entry name" value="HOMEOBOX PROTEIN UNPLUGGED"/>
    <property type="match status" value="1"/>
</dbReference>
<dbReference type="GO" id="GO:0000977">
    <property type="term" value="F:RNA polymerase II transcription regulatory region sequence-specific DNA binding"/>
    <property type="evidence" value="ECO:0007669"/>
    <property type="project" value="TreeGrafter"/>
</dbReference>
<dbReference type="AlphaFoldDB" id="A0A2S2Q8B4"/>
<dbReference type="InterPro" id="IPR020479">
    <property type="entry name" value="HD_metazoa"/>
</dbReference>
<evidence type="ECO:0000256" key="1">
    <source>
        <dbReference type="ARBA" id="ARBA00004123"/>
    </source>
</evidence>
<keyword evidence="4 5" id="KW-0539">Nucleus</keyword>
<dbReference type="Gene3D" id="1.10.10.60">
    <property type="entry name" value="Homeodomain-like"/>
    <property type="match status" value="1"/>
</dbReference>
<dbReference type="PANTHER" id="PTHR24334">
    <property type="entry name" value="HOMEOBOX PROTEIN GBX"/>
    <property type="match status" value="1"/>
</dbReference>
<keyword evidence="10" id="KW-1185">Reference proteome</keyword>
<evidence type="ECO:0000313" key="10">
    <source>
        <dbReference type="Proteomes" id="UP000694846"/>
    </source>
</evidence>
<name>A0A2S2Q8B4_9HEMI</name>
<dbReference type="GO" id="GO:0000981">
    <property type="term" value="F:DNA-binding transcription factor activity, RNA polymerase II-specific"/>
    <property type="evidence" value="ECO:0007669"/>
    <property type="project" value="InterPro"/>
</dbReference>
<dbReference type="GO" id="GO:0051960">
    <property type="term" value="P:regulation of nervous system development"/>
    <property type="evidence" value="ECO:0007669"/>
    <property type="project" value="TreeGrafter"/>
</dbReference>
<keyword evidence="3 5" id="KW-0371">Homeobox</keyword>
<feature type="region of interest" description="Disordered" evidence="7">
    <location>
        <begin position="350"/>
        <end position="374"/>
    </location>
</feature>
<feature type="compositionally biased region" description="Polar residues" evidence="7">
    <location>
        <begin position="353"/>
        <end position="364"/>
    </location>
</feature>
<dbReference type="Proteomes" id="UP000694846">
    <property type="component" value="Unplaced"/>
</dbReference>
<gene>
    <name evidence="9" type="primary">GBX1</name>
    <name evidence="11" type="synonym">LOC112691794</name>
    <name evidence="9" type="ORF">g.140494</name>
</gene>
<evidence type="ECO:0000256" key="2">
    <source>
        <dbReference type="ARBA" id="ARBA00023125"/>
    </source>
</evidence>
<accession>A0A2S2Q8B4</accession>
<dbReference type="InterPro" id="IPR001356">
    <property type="entry name" value="HD"/>
</dbReference>
<dbReference type="Pfam" id="PF00046">
    <property type="entry name" value="Homeodomain"/>
    <property type="match status" value="1"/>
</dbReference>
<feature type="region of interest" description="Disordered" evidence="7">
    <location>
        <begin position="190"/>
        <end position="253"/>
    </location>
</feature>
<reference evidence="11" key="2">
    <citation type="submission" date="2025-04" db="UniProtKB">
        <authorList>
            <consortium name="RefSeq"/>
        </authorList>
    </citation>
    <scope>IDENTIFICATION</scope>
    <source>
        <tissue evidence="11">Whole body</tissue>
    </source>
</reference>
<dbReference type="PRINTS" id="PR00024">
    <property type="entry name" value="HOMEOBOX"/>
</dbReference>
<evidence type="ECO:0000256" key="6">
    <source>
        <dbReference type="RuleBase" id="RU000682"/>
    </source>
</evidence>
<dbReference type="InterPro" id="IPR042982">
    <property type="entry name" value="GBX-1/2"/>
</dbReference>
<evidence type="ECO:0000259" key="8">
    <source>
        <dbReference type="PROSITE" id="PS50071"/>
    </source>
</evidence>
<reference evidence="9" key="1">
    <citation type="submission" date="2018-04" db="EMBL/GenBank/DDBJ databases">
        <title>Transcriptome assembly of Sipha flava.</title>
        <authorList>
            <person name="Scully E.D."/>
            <person name="Geib S.M."/>
            <person name="Palmer N.A."/>
            <person name="Koch K."/>
            <person name="Bradshaw J."/>
            <person name="Heng-Moss T."/>
            <person name="Sarath G."/>
        </authorList>
    </citation>
    <scope>NUCLEOTIDE SEQUENCE</scope>
</reference>
<evidence type="ECO:0000256" key="4">
    <source>
        <dbReference type="ARBA" id="ARBA00023242"/>
    </source>
</evidence>
<dbReference type="RefSeq" id="XP_025421983.1">
    <property type="nucleotide sequence ID" value="XM_025566198.1"/>
</dbReference>
<feature type="compositionally biased region" description="Acidic residues" evidence="7">
    <location>
        <begin position="215"/>
        <end position="247"/>
    </location>
</feature>